<dbReference type="EMBL" id="CM001196">
    <property type="protein sequence ID" value="EGP91857.1"/>
    <property type="molecule type" value="Genomic_DNA"/>
</dbReference>
<evidence type="ECO:0000256" key="4">
    <source>
        <dbReference type="ARBA" id="ARBA00023015"/>
    </source>
</evidence>
<dbReference type="InParanoid" id="F9WX84"/>
<evidence type="ECO:0000256" key="6">
    <source>
        <dbReference type="ARBA" id="ARBA00023163"/>
    </source>
</evidence>
<comment type="subcellular location">
    <subcellularLocation>
        <location evidence="1 9">Nucleus</location>
    </subcellularLocation>
</comment>
<keyword evidence="4 9" id="KW-0805">Transcription regulation</keyword>
<dbReference type="eggNOG" id="ENOG502QXG3">
    <property type="taxonomic scope" value="Eukaryota"/>
</dbReference>
<evidence type="ECO:0000313" key="12">
    <source>
        <dbReference type="Proteomes" id="UP000008062"/>
    </source>
</evidence>
<dbReference type="OMA" id="TSAFHLC"/>
<keyword evidence="12" id="KW-1185">Reference proteome</keyword>
<feature type="compositionally biased region" description="Low complexity" evidence="10">
    <location>
        <begin position="57"/>
        <end position="79"/>
    </location>
</feature>
<dbReference type="STRING" id="336722.F9WX84"/>
<feature type="region of interest" description="Disordered" evidence="10">
    <location>
        <begin position="309"/>
        <end position="394"/>
    </location>
</feature>
<protein>
    <recommendedName>
        <fullName evidence="3 9">Mediator of RNA polymerase II transcription subunit 19</fullName>
    </recommendedName>
    <alternativeName>
        <fullName evidence="8 9">Mediator complex subunit 19</fullName>
    </alternativeName>
</protein>
<name>F9WX84_ZYMTI</name>
<feature type="compositionally biased region" description="Basic and acidic residues" evidence="10">
    <location>
        <begin position="1"/>
        <end position="15"/>
    </location>
</feature>
<evidence type="ECO:0000256" key="7">
    <source>
        <dbReference type="ARBA" id="ARBA00023242"/>
    </source>
</evidence>
<feature type="compositionally biased region" description="Low complexity" evidence="10">
    <location>
        <begin position="326"/>
        <end position="342"/>
    </location>
</feature>
<sequence length="470" mass="50214">MSTSDGERSPKRQRLESYSPASPQPTVDTRHFVPPQTPPPSVRMSPSWTAHTLPAQPTGSGTSTTFPTPPSTAGYLGHMAGRGAGSEGGGDSGHQTPAGEDEGYARRDHDGDAEMTDRPESGNDGVSSVDAEHRRTDHEREGAGGDITAPVPGAGVLYKLSTAPIAISRPHPSQDLIQLYDLKRIQAAVARRDPVTGEKINVLRKSYANKVKKLGLEGLNKAQSNLHELEGLLDPMWNNDAGNGATLWENHCEPMRMDKADVQEDLLNKLDDALRMKPGRLPAKEHEQWKSMLGLDEAIAPAVATKGGNTPNAAKLSGTSAFAKTSPGAGARNSAPASPRSLSRPDRSNKRRRYDDTSYEGYQQGFEDDGYSTGGVDDTGRRGSGAKRQKRKPLQICDQQTIGKFSRLQTVPRLQTVSSLPMSAFTCGAVTDMSQQDFASSANSPAFTNGSGSNGMVGRAVSFTMLVYGA</sequence>
<dbReference type="GeneID" id="13398363"/>
<dbReference type="GO" id="GO:0003712">
    <property type="term" value="F:transcription coregulator activity"/>
    <property type="evidence" value="ECO:0007669"/>
    <property type="project" value="InterPro"/>
</dbReference>
<evidence type="ECO:0000256" key="9">
    <source>
        <dbReference type="RuleBase" id="RU364151"/>
    </source>
</evidence>
<feature type="compositionally biased region" description="Basic residues" evidence="10">
    <location>
        <begin position="384"/>
        <end position="393"/>
    </location>
</feature>
<keyword evidence="6 9" id="KW-0804">Transcription</keyword>
<feature type="compositionally biased region" description="Basic and acidic residues" evidence="10">
    <location>
        <begin position="130"/>
        <end position="143"/>
    </location>
</feature>
<evidence type="ECO:0000256" key="10">
    <source>
        <dbReference type="SAM" id="MobiDB-lite"/>
    </source>
</evidence>
<dbReference type="OrthoDB" id="2160599at2759"/>
<gene>
    <name evidence="9" type="primary">MED19</name>
    <name evidence="11" type="ORF">MYCGRDRAFT_90250</name>
</gene>
<dbReference type="Pfam" id="PF08633">
    <property type="entry name" value="Rox3"/>
    <property type="match status" value="1"/>
</dbReference>
<comment type="subunit">
    <text evidence="9">Component of the Mediator complex.</text>
</comment>
<evidence type="ECO:0000256" key="8">
    <source>
        <dbReference type="ARBA" id="ARBA00032018"/>
    </source>
</evidence>
<feature type="compositionally biased region" description="Polar residues" evidence="10">
    <location>
        <begin position="309"/>
        <end position="323"/>
    </location>
</feature>
<comment type="function">
    <text evidence="9">Component of the Mediator complex, a coactivator involved in the regulated transcription of nearly all RNA polymerase II-dependent genes. Mediator functions as a bridge to convey information from gene-specific regulatory proteins to the basal RNA polymerase II transcription machinery. Mediator is recruited to promoters by direct interactions with regulatory proteins and serves as a scaffold for the assembly of a functional preinitiation complex with RNA polymerase II and the general transcription factors.</text>
</comment>
<evidence type="ECO:0000313" key="11">
    <source>
        <dbReference type="EMBL" id="EGP91857.1"/>
    </source>
</evidence>
<accession>F9WX84</accession>
<evidence type="ECO:0000256" key="2">
    <source>
        <dbReference type="ARBA" id="ARBA00009259"/>
    </source>
</evidence>
<feature type="region of interest" description="Disordered" evidence="10">
    <location>
        <begin position="1"/>
        <end position="148"/>
    </location>
</feature>
<dbReference type="HOGENOM" id="CLU_662521_0_0_1"/>
<organism evidence="11 12">
    <name type="scientific">Zymoseptoria tritici (strain CBS 115943 / IPO323)</name>
    <name type="common">Speckled leaf blotch fungus</name>
    <name type="synonym">Septoria tritici</name>
    <dbReference type="NCBI Taxonomy" id="336722"/>
    <lineage>
        <taxon>Eukaryota</taxon>
        <taxon>Fungi</taxon>
        <taxon>Dikarya</taxon>
        <taxon>Ascomycota</taxon>
        <taxon>Pezizomycotina</taxon>
        <taxon>Dothideomycetes</taxon>
        <taxon>Dothideomycetidae</taxon>
        <taxon>Mycosphaerellales</taxon>
        <taxon>Mycosphaerellaceae</taxon>
        <taxon>Zymoseptoria</taxon>
    </lineage>
</organism>
<reference evidence="11 12" key="1">
    <citation type="journal article" date="2011" name="PLoS Genet.">
        <title>Finished genome of the fungal wheat pathogen Mycosphaerella graminicola reveals dispensome structure, chromosome plasticity, and stealth pathogenesis.</title>
        <authorList>
            <person name="Goodwin S.B."/>
            <person name="Ben M'barek S."/>
            <person name="Dhillon B."/>
            <person name="Wittenberg A.H.J."/>
            <person name="Crane C.F."/>
            <person name="Hane J.K."/>
            <person name="Foster A.J."/>
            <person name="Van der Lee T.A.J."/>
            <person name="Grimwood J."/>
            <person name="Aerts A."/>
            <person name="Antoniw J."/>
            <person name="Bailey A."/>
            <person name="Bluhm B."/>
            <person name="Bowler J."/>
            <person name="Bristow J."/>
            <person name="van der Burgt A."/>
            <person name="Canto-Canche B."/>
            <person name="Churchill A.C.L."/>
            <person name="Conde-Ferraez L."/>
            <person name="Cools H.J."/>
            <person name="Coutinho P.M."/>
            <person name="Csukai M."/>
            <person name="Dehal P."/>
            <person name="De Wit P."/>
            <person name="Donzelli B."/>
            <person name="van de Geest H.C."/>
            <person name="van Ham R.C.H.J."/>
            <person name="Hammond-Kosack K.E."/>
            <person name="Henrissat B."/>
            <person name="Kilian A."/>
            <person name="Kobayashi A.K."/>
            <person name="Koopmann E."/>
            <person name="Kourmpetis Y."/>
            <person name="Kuzniar A."/>
            <person name="Lindquist E."/>
            <person name="Lombard V."/>
            <person name="Maliepaard C."/>
            <person name="Martins N."/>
            <person name="Mehrabi R."/>
            <person name="Nap J.P.H."/>
            <person name="Ponomarenko A."/>
            <person name="Rudd J.J."/>
            <person name="Salamov A."/>
            <person name="Schmutz J."/>
            <person name="Schouten H.J."/>
            <person name="Shapiro H."/>
            <person name="Stergiopoulos I."/>
            <person name="Torriani S.F.F."/>
            <person name="Tu H."/>
            <person name="de Vries R.P."/>
            <person name="Waalwijk C."/>
            <person name="Ware S.B."/>
            <person name="Wiebenga A."/>
            <person name="Zwiers L.-H."/>
            <person name="Oliver R.P."/>
            <person name="Grigoriev I.V."/>
            <person name="Kema G.H.J."/>
        </authorList>
    </citation>
    <scope>NUCLEOTIDE SEQUENCE [LARGE SCALE GENOMIC DNA]</scope>
    <source>
        <strain evidence="12">CBS 115943 / IPO323</strain>
    </source>
</reference>
<keyword evidence="5 9" id="KW-0010">Activator</keyword>
<proteinExistence type="inferred from homology"/>
<dbReference type="Proteomes" id="UP000008062">
    <property type="component" value="Chromosome 1"/>
</dbReference>
<dbReference type="GO" id="GO:0016592">
    <property type="term" value="C:mediator complex"/>
    <property type="evidence" value="ECO:0007669"/>
    <property type="project" value="InterPro"/>
</dbReference>
<feature type="compositionally biased region" description="Basic and acidic residues" evidence="10">
    <location>
        <begin position="103"/>
        <end position="121"/>
    </location>
</feature>
<dbReference type="InterPro" id="IPR013942">
    <property type="entry name" value="Mediator_Med19_fun"/>
</dbReference>
<comment type="similarity">
    <text evidence="2 9">Belongs to the Mediator complex subunit 19 family.</text>
</comment>
<feature type="compositionally biased region" description="Gly residues" evidence="10">
    <location>
        <begin position="80"/>
        <end position="92"/>
    </location>
</feature>
<dbReference type="KEGG" id="ztr:MYCGRDRAFT_90250"/>
<dbReference type="AlphaFoldDB" id="F9WX84"/>
<evidence type="ECO:0000256" key="5">
    <source>
        <dbReference type="ARBA" id="ARBA00023159"/>
    </source>
</evidence>
<keyword evidence="7 9" id="KW-0539">Nucleus</keyword>
<evidence type="ECO:0000256" key="1">
    <source>
        <dbReference type="ARBA" id="ARBA00004123"/>
    </source>
</evidence>
<feature type="compositionally biased region" description="Basic and acidic residues" evidence="10">
    <location>
        <begin position="343"/>
        <end position="356"/>
    </location>
</feature>
<dbReference type="RefSeq" id="XP_003856881.1">
    <property type="nucleotide sequence ID" value="XM_003856833.1"/>
</dbReference>
<evidence type="ECO:0000256" key="3">
    <source>
        <dbReference type="ARBA" id="ARBA00019615"/>
    </source>
</evidence>
<dbReference type="GO" id="GO:0006357">
    <property type="term" value="P:regulation of transcription by RNA polymerase II"/>
    <property type="evidence" value="ECO:0007669"/>
    <property type="project" value="InterPro"/>
</dbReference>